<evidence type="ECO:0000256" key="1">
    <source>
        <dbReference type="ARBA" id="ARBA00005380"/>
    </source>
</evidence>
<dbReference type="PANTHER" id="PTHR10584">
    <property type="entry name" value="SUGAR KINASE"/>
    <property type="match status" value="1"/>
</dbReference>
<dbReference type="GO" id="GO:0019303">
    <property type="term" value="P:D-ribose catabolic process"/>
    <property type="evidence" value="ECO:0007669"/>
    <property type="project" value="UniProtKB-UniRule"/>
</dbReference>
<reference evidence="15 16" key="2">
    <citation type="submission" date="2014-07" db="EMBL/GenBank/DDBJ databases">
        <authorList>
            <person name="Zhang J.E."/>
            <person name="Yang H."/>
            <person name="Guo J."/>
            <person name="Deng Z."/>
            <person name="Luo H."/>
            <person name="Luo M."/>
            <person name="Zhao B."/>
        </authorList>
    </citation>
    <scope>NUCLEOTIDE SEQUENCE [LARGE SCALE GENOMIC DNA]</scope>
    <source>
        <strain evidence="15">ATCC 10762</strain>
        <strain evidence="16">ATCC 10762 / DSM 40127 / CCM 3239 / JCM 4008 / LMG 5968 / NBRC 12843 / NCIMB 8234 / A-377</strain>
    </source>
</reference>
<dbReference type="InterPro" id="IPR011611">
    <property type="entry name" value="PfkB_dom"/>
</dbReference>
<feature type="binding site" evidence="12">
    <location>
        <begin position="16"/>
        <end position="18"/>
    </location>
    <ligand>
        <name>substrate</name>
    </ligand>
</feature>
<evidence type="ECO:0000256" key="7">
    <source>
        <dbReference type="ARBA" id="ARBA00022777"/>
    </source>
</evidence>
<sequence length="304" mass="29740">MKLLPAGRVIVIGSVNTDRILRCPVLPAPGETVLAADATLGFGGKGGSQAVAAARMGAATHLVAKVGRDADGEAALADLRGAQIETGAVHTHPDAPTGQAIVMVEPGGENSIVVVPGANARLTPEEVTAALARLHLLPVDVVLTSNEVPAECIRATAAALPAAGPNGGTRWLHNTAPAGDLPGPGPTGRRPLVVANAVEARQLTGAATATEAARALARLAEGAVVTLGGEGAVVVTGEGLTRLPAPAVQVVDTTGAGDVFCGALAARLARGAALAEAAATAVAAGAFAVTALGARGALPRPADL</sequence>
<feature type="binding site" evidence="12">
    <location>
        <begin position="226"/>
        <end position="231"/>
    </location>
    <ligand>
        <name>ATP</name>
        <dbReference type="ChEBI" id="CHEBI:30616"/>
    </ligand>
</feature>
<dbReference type="RefSeq" id="WP_030554081.1">
    <property type="nucleotide sequence ID" value="NZ_BMUB01000023.1"/>
</dbReference>
<evidence type="ECO:0000256" key="10">
    <source>
        <dbReference type="ARBA" id="ARBA00022958"/>
    </source>
</evidence>
<reference evidence="14" key="1">
    <citation type="journal article" date="2014" name="Int. J. Syst. Evol. Microbiol.">
        <title>Complete genome sequence of Corynebacterium casei LMG S-19264T (=DSM 44701T), isolated from a smear-ripened cheese.</title>
        <authorList>
            <consortium name="US DOE Joint Genome Institute (JGI-PGF)"/>
            <person name="Walter F."/>
            <person name="Albersmeier A."/>
            <person name="Kalinowski J."/>
            <person name="Ruckert C."/>
        </authorList>
    </citation>
    <scope>NUCLEOTIDE SEQUENCE</scope>
    <source>
        <strain evidence="14">JCM 4434</strain>
    </source>
</reference>
<keyword evidence="11 12" id="KW-0119">Carbohydrate metabolism</keyword>
<feature type="binding site" evidence="12">
    <location>
        <position position="291"/>
    </location>
    <ligand>
        <name>K(+)</name>
        <dbReference type="ChEBI" id="CHEBI:29103"/>
    </ligand>
</feature>
<evidence type="ECO:0000256" key="8">
    <source>
        <dbReference type="ARBA" id="ARBA00022840"/>
    </source>
</evidence>
<keyword evidence="6 12" id="KW-0547">Nucleotide-binding</keyword>
<feature type="binding site" evidence="12">
    <location>
        <begin position="257"/>
        <end position="258"/>
    </location>
    <ligand>
        <name>ATP</name>
        <dbReference type="ChEBI" id="CHEBI:30616"/>
    </ligand>
</feature>
<evidence type="ECO:0000256" key="6">
    <source>
        <dbReference type="ARBA" id="ARBA00022741"/>
    </source>
</evidence>
<proteinExistence type="inferred from homology"/>
<comment type="similarity">
    <text evidence="1">Belongs to the carbohydrate kinase pfkB family.</text>
</comment>
<keyword evidence="12" id="KW-0963">Cytoplasm</keyword>
<evidence type="ECO:0000256" key="3">
    <source>
        <dbReference type="ARBA" id="ARBA00016943"/>
    </source>
</evidence>
<keyword evidence="8 12" id="KW-0067">ATP-binding</keyword>
<feature type="binding site" evidence="12">
    <location>
        <position position="254"/>
    </location>
    <ligand>
        <name>K(+)</name>
        <dbReference type="ChEBI" id="CHEBI:29103"/>
    </ligand>
</feature>
<evidence type="ECO:0000313" key="15">
    <source>
        <dbReference type="EMBL" id="OEV34903.1"/>
    </source>
</evidence>
<reference evidence="14" key="5">
    <citation type="submission" date="2020-09" db="EMBL/GenBank/DDBJ databases">
        <authorList>
            <person name="Sun Q."/>
            <person name="Ohkuma M."/>
        </authorList>
    </citation>
    <scope>NUCLEOTIDE SEQUENCE</scope>
    <source>
        <strain evidence="14">JCM 4434</strain>
    </source>
</reference>
<dbReference type="OrthoDB" id="9775849at2"/>
<feature type="binding site" evidence="12">
    <location>
        <position position="147"/>
    </location>
    <ligand>
        <name>substrate</name>
    </ligand>
</feature>
<evidence type="ECO:0000313" key="16">
    <source>
        <dbReference type="Proteomes" id="UP000037395"/>
    </source>
</evidence>
<dbReference type="GO" id="GO:0005829">
    <property type="term" value="C:cytosol"/>
    <property type="evidence" value="ECO:0007669"/>
    <property type="project" value="TreeGrafter"/>
</dbReference>
<comment type="subcellular location">
    <subcellularLocation>
        <location evidence="12">Cytoplasm</location>
    </subcellularLocation>
</comment>
<feature type="binding site" evidence="12">
    <location>
        <position position="288"/>
    </location>
    <ligand>
        <name>K(+)</name>
        <dbReference type="ChEBI" id="CHEBI:29103"/>
    </ligand>
</feature>
<comment type="subunit">
    <text evidence="12">Homodimer.</text>
</comment>
<evidence type="ECO:0000256" key="12">
    <source>
        <dbReference type="HAMAP-Rule" id="MF_01987"/>
    </source>
</evidence>
<dbReference type="GO" id="GO:0004747">
    <property type="term" value="F:ribokinase activity"/>
    <property type="evidence" value="ECO:0007669"/>
    <property type="project" value="UniProtKB-UniRule"/>
</dbReference>
<name>A0A1E7N373_KITAU</name>
<comment type="similarity">
    <text evidence="12">Belongs to the carbohydrate kinase PfkB family. Ribokinase subfamily.</text>
</comment>
<feature type="binding site" evidence="12">
    <location>
        <position position="252"/>
    </location>
    <ligand>
        <name>K(+)</name>
        <dbReference type="ChEBI" id="CHEBI:29103"/>
    </ligand>
</feature>
<dbReference type="SUPFAM" id="SSF53613">
    <property type="entry name" value="Ribokinase-like"/>
    <property type="match status" value="1"/>
</dbReference>
<keyword evidence="5 12" id="KW-0479">Metal-binding</keyword>
<dbReference type="Pfam" id="PF00294">
    <property type="entry name" value="PfkB"/>
    <property type="match status" value="1"/>
</dbReference>
<comment type="function">
    <text evidence="12">Catalyzes the phosphorylation of ribose at O-5 in a reaction requiring ATP and magnesium. The resulting D-ribose-5-phosphate can then be used either for sythesis of nucleotides, histidine, and tryptophan, or as a component of the pentose phosphate pathway.</text>
</comment>
<dbReference type="GO" id="GO:0005524">
    <property type="term" value="F:ATP binding"/>
    <property type="evidence" value="ECO:0007669"/>
    <property type="project" value="UniProtKB-UniRule"/>
</dbReference>
<feature type="active site" description="Proton acceptor" evidence="12">
    <location>
        <position position="258"/>
    </location>
</feature>
<feature type="binding site" evidence="12">
    <location>
        <position position="293"/>
    </location>
    <ligand>
        <name>K(+)</name>
        <dbReference type="ChEBI" id="CHEBI:29103"/>
    </ligand>
</feature>
<comment type="activity regulation">
    <text evidence="12">Activated by a monovalent cation that binds near, but not in, the active site. The most likely occupant of the site in vivo is potassium. Ion binding induces a conformational change that may alter substrate affinity.</text>
</comment>
<dbReference type="PANTHER" id="PTHR10584:SF166">
    <property type="entry name" value="RIBOKINASE"/>
    <property type="match status" value="1"/>
</dbReference>
<dbReference type="PRINTS" id="PR00990">
    <property type="entry name" value="RIBOKINASE"/>
</dbReference>
<evidence type="ECO:0000256" key="11">
    <source>
        <dbReference type="ARBA" id="ARBA00023277"/>
    </source>
</evidence>
<evidence type="ECO:0000256" key="4">
    <source>
        <dbReference type="ARBA" id="ARBA00022679"/>
    </source>
</evidence>
<reference evidence="16" key="4">
    <citation type="submission" date="2016-08" db="EMBL/GenBank/DDBJ databases">
        <title>Sequencing, assembly and comparative genomics of S. aureofaciens ATCC 10762.</title>
        <authorList>
            <person name="Gradnigo J.S."/>
            <person name="Johnson N."/>
            <person name="Somerville G.A."/>
        </authorList>
    </citation>
    <scope>NUCLEOTIDE SEQUENCE [LARGE SCALE GENOMIC DNA]</scope>
    <source>
        <strain evidence="16">ATCC 10762 / DSM 40127 / CCM 3239 / JCM 4008 / LMG 5968 / NBRC 12843 / NCIMB 8234 / A-377</strain>
    </source>
</reference>
<dbReference type="EC" id="2.7.1.15" evidence="2 12"/>
<evidence type="ECO:0000259" key="13">
    <source>
        <dbReference type="Pfam" id="PF00294"/>
    </source>
</evidence>
<reference evidence="15" key="3">
    <citation type="submission" date="2016-08" db="EMBL/GenBank/DDBJ databases">
        <title>Sequencing, Assembly and Comparative Genomics of S. aureofaciens ATCC 10762.</title>
        <authorList>
            <person name="Gradnigo J.S."/>
            <person name="Johnson N."/>
            <person name="Somerville G.A."/>
        </authorList>
    </citation>
    <scope>NUCLEOTIDE SEQUENCE [LARGE SCALE GENOMIC DNA]</scope>
    <source>
        <strain evidence="15">ATCC 10762</strain>
    </source>
</reference>
<gene>
    <name evidence="12 14" type="primary">rbsK</name>
    <name evidence="14" type="ORF">GCM10010502_62620</name>
    <name evidence="15" type="ORF">HS99_0034880</name>
</gene>
<dbReference type="UniPathway" id="UPA00916">
    <property type="reaction ID" value="UER00889"/>
</dbReference>
<evidence type="ECO:0000256" key="2">
    <source>
        <dbReference type="ARBA" id="ARBA00012035"/>
    </source>
</evidence>
<comment type="pathway">
    <text evidence="12">Carbohydrate metabolism; D-ribose degradation; D-ribose 5-phosphate from beta-D-ribopyranose: step 2/2.</text>
</comment>
<feature type="binding site" evidence="12">
    <location>
        <position position="258"/>
    </location>
    <ligand>
        <name>substrate</name>
    </ligand>
</feature>
<accession>A0A8H9HXR3</accession>
<comment type="catalytic activity">
    <reaction evidence="12">
        <text>D-ribose + ATP = D-ribose 5-phosphate + ADP + H(+)</text>
        <dbReference type="Rhea" id="RHEA:13697"/>
        <dbReference type="ChEBI" id="CHEBI:15378"/>
        <dbReference type="ChEBI" id="CHEBI:30616"/>
        <dbReference type="ChEBI" id="CHEBI:47013"/>
        <dbReference type="ChEBI" id="CHEBI:78346"/>
        <dbReference type="ChEBI" id="CHEBI:456216"/>
        <dbReference type="EC" id="2.7.1.15"/>
    </reaction>
</comment>
<keyword evidence="9 12" id="KW-0460">Magnesium</keyword>
<dbReference type="PROSITE" id="PS00584">
    <property type="entry name" value="PFKB_KINASES_2"/>
    <property type="match status" value="1"/>
</dbReference>
<evidence type="ECO:0000256" key="5">
    <source>
        <dbReference type="ARBA" id="ARBA00022723"/>
    </source>
</evidence>
<dbReference type="Gene3D" id="3.40.1190.20">
    <property type="match status" value="1"/>
</dbReference>
<keyword evidence="7 12" id="KW-0418">Kinase</keyword>
<keyword evidence="16" id="KW-1185">Reference proteome</keyword>
<dbReference type="GeneID" id="97489204"/>
<feature type="binding site" evidence="12">
    <location>
        <position position="196"/>
    </location>
    <ligand>
        <name>ATP</name>
        <dbReference type="ChEBI" id="CHEBI:30616"/>
    </ligand>
</feature>
<dbReference type="InterPro" id="IPR002139">
    <property type="entry name" value="Ribo/fructo_kinase"/>
</dbReference>
<dbReference type="HAMAP" id="MF_01987">
    <property type="entry name" value="Ribokinase"/>
    <property type="match status" value="1"/>
</dbReference>
<dbReference type="Proteomes" id="UP000037395">
    <property type="component" value="Unassembled WGS sequence"/>
</dbReference>
<dbReference type="AlphaFoldDB" id="A0A1E7N373"/>
<evidence type="ECO:0000256" key="9">
    <source>
        <dbReference type="ARBA" id="ARBA00022842"/>
    </source>
</evidence>
<comment type="caution">
    <text evidence="12">Lacks conserved residue(s) required for the propagation of feature annotation.</text>
</comment>
<dbReference type="EMBL" id="JPRF03000042">
    <property type="protein sequence ID" value="OEV34903.1"/>
    <property type="molecule type" value="Genomic_DNA"/>
</dbReference>
<keyword evidence="4 12" id="KW-0808">Transferase</keyword>
<accession>A0A1E7N373</accession>
<evidence type="ECO:0000313" key="14">
    <source>
        <dbReference type="EMBL" id="GGU99664.1"/>
    </source>
</evidence>
<feature type="domain" description="Carbohydrate kinase PfkB" evidence="13">
    <location>
        <begin position="8"/>
        <end position="299"/>
    </location>
</feature>
<keyword evidence="10 12" id="KW-0630">Potassium</keyword>
<dbReference type="GO" id="GO:0046872">
    <property type="term" value="F:metal ion binding"/>
    <property type="evidence" value="ECO:0007669"/>
    <property type="project" value="UniProtKB-KW"/>
</dbReference>
<protein>
    <recommendedName>
        <fullName evidence="3 12">Ribokinase</fullName>
        <shortName evidence="12">RK</shortName>
        <ecNumber evidence="2 12">2.7.1.15</ecNumber>
    </recommendedName>
</protein>
<dbReference type="Proteomes" id="UP000610124">
    <property type="component" value="Unassembled WGS sequence"/>
</dbReference>
<dbReference type="InterPro" id="IPR011877">
    <property type="entry name" value="Ribokinase"/>
</dbReference>
<organism evidence="15 16">
    <name type="scientific">Kitasatospora aureofaciens</name>
    <name type="common">Streptomyces aureofaciens</name>
    <dbReference type="NCBI Taxonomy" id="1894"/>
    <lineage>
        <taxon>Bacteria</taxon>
        <taxon>Bacillati</taxon>
        <taxon>Actinomycetota</taxon>
        <taxon>Actinomycetes</taxon>
        <taxon>Kitasatosporales</taxon>
        <taxon>Streptomycetaceae</taxon>
        <taxon>Kitasatospora</taxon>
    </lineage>
</organism>
<comment type="cofactor">
    <cofactor evidence="12">
        <name>Mg(2+)</name>
        <dbReference type="ChEBI" id="CHEBI:18420"/>
    </cofactor>
    <text evidence="12">Requires a divalent cation, most likely magnesium in vivo, as an electrophilic catalyst to aid phosphoryl group transfer. It is the chelate of the metal and the nucleotide that is the actual substrate.</text>
</comment>
<dbReference type="InterPro" id="IPR002173">
    <property type="entry name" value="Carboh/pur_kinase_PfkB_CS"/>
</dbReference>
<dbReference type="InterPro" id="IPR029056">
    <property type="entry name" value="Ribokinase-like"/>
</dbReference>
<dbReference type="EMBL" id="BMUB01000023">
    <property type="protein sequence ID" value="GGU99664.1"/>
    <property type="molecule type" value="Genomic_DNA"/>
</dbReference>
<comment type="caution">
    <text evidence="15">The sequence shown here is derived from an EMBL/GenBank/DDBJ whole genome shotgun (WGS) entry which is preliminary data.</text>
</comment>